<evidence type="ECO:0000256" key="4">
    <source>
        <dbReference type="ARBA" id="ARBA00022692"/>
    </source>
</evidence>
<keyword evidence="10" id="KW-1185">Reference proteome</keyword>
<evidence type="ECO:0000256" key="3">
    <source>
        <dbReference type="ARBA" id="ARBA00022475"/>
    </source>
</evidence>
<keyword evidence="2 7" id="KW-0813">Transport</keyword>
<feature type="transmembrane region" description="Helical" evidence="7">
    <location>
        <begin position="12"/>
        <end position="31"/>
    </location>
</feature>
<feature type="domain" description="ABC transmembrane type-1" evidence="8">
    <location>
        <begin position="70"/>
        <end position="260"/>
    </location>
</feature>
<feature type="transmembrane region" description="Helical" evidence="7">
    <location>
        <begin position="139"/>
        <end position="157"/>
    </location>
</feature>
<dbReference type="PANTHER" id="PTHR43744">
    <property type="entry name" value="ABC TRANSPORTER PERMEASE PROTEIN MG189-RELATED-RELATED"/>
    <property type="match status" value="1"/>
</dbReference>
<reference evidence="9" key="1">
    <citation type="submission" date="2020-03" db="EMBL/GenBank/DDBJ databases">
        <title>Draft sequencing of Paenibacilllus sp. S3N08.</title>
        <authorList>
            <person name="Kim D.-U."/>
        </authorList>
    </citation>
    <scope>NUCLEOTIDE SEQUENCE</scope>
    <source>
        <strain evidence="9">S3N08</strain>
    </source>
</reference>
<dbReference type="PROSITE" id="PS50928">
    <property type="entry name" value="ABC_TM1"/>
    <property type="match status" value="1"/>
</dbReference>
<evidence type="ECO:0000256" key="6">
    <source>
        <dbReference type="ARBA" id="ARBA00023136"/>
    </source>
</evidence>
<evidence type="ECO:0000313" key="10">
    <source>
        <dbReference type="Proteomes" id="UP001165962"/>
    </source>
</evidence>
<protein>
    <submittedName>
        <fullName evidence="9">Carbohydrate ABC transporter permease</fullName>
    </submittedName>
</protein>
<dbReference type="RefSeq" id="WP_166154459.1">
    <property type="nucleotide sequence ID" value="NZ_JAAOIW010000015.1"/>
</dbReference>
<accession>A0ABX0JDE5</accession>
<evidence type="ECO:0000259" key="8">
    <source>
        <dbReference type="PROSITE" id="PS50928"/>
    </source>
</evidence>
<evidence type="ECO:0000256" key="5">
    <source>
        <dbReference type="ARBA" id="ARBA00022989"/>
    </source>
</evidence>
<evidence type="ECO:0000313" key="9">
    <source>
        <dbReference type="EMBL" id="NHN33968.1"/>
    </source>
</evidence>
<comment type="similarity">
    <text evidence="7">Belongs to the binding-protein-dependent transport system permease family.</text>
</comment>
<dbReference type="PANTHER" id="PTHR43744:SF8">
    <property type="entry name" value="SN-GLYCEROL-3-PHOSPHATE TRANSPORT SYSTEM PERMEASE PROTEIN UGPE"/>
    <property type="match status" value="1"/>
</dbReference>
<name>A0ABX0JDE5_9BACL</name>
<dbReference type="EMBL" id="JAAOIW010000015">
    <property type="protein sequence ID" value="NHN33968.1"/>
    <property type="molecule type" value="Genomic_DNA"/>
</dbReference>
<feature type="transmembrane region" description="Helical" evidence="7">
    <location>
        <begin position="74"/>
        <end position="95"/>
    </location>
</feature>
<evidence type="ECO:0000256" key="1">
    <source>
        <dbReference type="ARBA" id="ARBA00004651"/>
    </source>
</evidence>
<organism evidence="9 10">
    <name type="scientific">Paenibacillus agricola</name>
    <dbReference type="NCBI Taxonomy" id="2716264"/>
    <lineage>
        <taxon>Bacteria</taxon>
        <taxon>Bacillati</taxon>
        <taxon>Bacillota</taxon>
        <taxon>Bacilli</taxon>
        <taxon>Bacillales</taxon>
        <taxon>Paenibacillaceae</taxon>
        <taxon>Paenibacillus</taxon>
    </lineage>
</organism>
<comment type="caution">
    <text evidence="9">The sequence shown here is derived from an EMBL/GenBank/DDBJ whole genome shotgun (WGS) entry which is preliminary data.</text>
</comment>
<feature type="transmembrane region" description="Helical" evidence="7">
    <location>
        <begin position="195"/>
        <end position="217"/>
    </location>
</feature>
<dbReference type="SUPFAM" id="SSF161098">
    <property type="entry name" value="MetI-like"/>
    <property type="match status" value="1"/>
</dbReference>
<evidence type="ECO:0000256" key="2">
    <source>
        <dbReference type="ARBA" id="ARBA00022448"/>
    </source>
</evidence>
<dbReference type="Gene3D" id="1.10.3720.10">
    <property type="entry name" value="MetI-like"/>
    <property type="match status" value="1"/>
</dbReference>
<dbReference type="InterPro" id="IPR035906">
    <property type="entry name" value="MetI-like_sf"/>
</dbReference>
<keyword evidence="6 7" id="KW-0472">Membrane</keyword>
<dbReference type="InterPro" id="IPR000515">
    <property type="entry name" value="MetI-like"/>
</dbReference>
<dbReference type="Pfam" id="PF00528">
    <property type="entry name" value="BPD_transp_1"/>
    <property type="match status" value="1"/>
</dbReference>
<feature type="transmembrane region" description="Helical" evidence="7">
    <location>
        <begin position="237"/>
        <end position="260"/>
    </location>
</feature>
<evidence type="ECO:0000256" key="7">
    <source>
        <dbReference type="RuleBase" id="RU363032"/>
    </source>
</evidence>
<keyword evidence="4 7" id="KW-0812">Transmembrane</keyword>
<sequence length="275" mass="30829">MKAKIVSKAVMYVVLIVTSVFFVTPFIYTFFNSFKMEKEIYQVPQSFFPKNFILDNYAQIFTQGSFISYFMNSVIITFWGVLLVVLLSSLAGYAFARLPFRGREGMLVLLLMTITMPLAIFLIPIYMMENNLNILNTNLGLILPNVAVVLPFAIFIMRGAFVSIPKEVEESAEIDGCGVLQTWWRIMLPISKNGLVVIVIHAFYNIWGEFTLAKTLATDQASMPLTVGLTLFKGETWAFGTLASVIVLSMLPPIIIFIIFQKQLVEGITQGAVKG</sequence>
<keyword evidence="5 7" id="KW-1133">Transmembrane helix</keyword>
<feature type="transmembrane region" description="Helical" evidence="7">
    <location>
        <begin position="107"/>
        <end position="127"/>
    </location>
</feature>
<proteinExistence type="inferred from homology"/>
<gene>
    <name evidence="9" type="ORF">G9U52_29545</name>
</gene>
<dbReference type="Proteomes" id="UP001165962">
    <property type="component" value="Unassembled WGS sequence"/>
</dbReference>
<dbReference type="CDD" id="cd06261">
    <property type="entry name" value="TM_PBP2"/>
    <property type="match status" value="1"/>
</dbReference>
<keyword evidence="3" id="KW-1003">Cell membrane</keyword>
<comment type="subcellular location">
    <subcellularLocation>
        <location evidence="1 7">Cell membrane</location>
        <topology evidence="1 7">Multi-pass membrane protein</topology>
    </subcellularLocation>
</comment>